<evidence type="ECO:0000313" key="2">
    <source>
        <dbReference type="Proteomes" id="UP000694580"/>
    </source>
</evidence>
<sequence>WGAVHSSLRMRVVVTGGSGLVGKAIEHVVKEEGGAKEGEEWIFLSSKDADLIPPVSHPRD</sequence>
<reference evidence="1" key="1">
    <citation type="submission" date="2025-08" db="UniProtKB">
        <authorList>
            <consortium name="Ensembl"/>
        </authorList>
    </citation>
    <scope>IDENTIFICATION</scope>
</reference>
<dbReference type="Proteomes" id="UP000694580">
    <property type="component" value="Unplaced"/>
</dbReference>
<proteinExistence type="predicted"/>
<dbReference type="Ensembl" id="ENSDCDT00010046271.1">
    <property type="protein sequence ID" value="ENSDCDP00010036799.1"/>
    <property type="gene ID" value="ENSDCDG00010024051.1"/>
</dbReference>
<reference evidence="1" key="2">
    <citation type="submission" date="2025-09" db="UniProtKB">
        <authorList>
            <consortium name="Ensembl"/>
        </authorList>
    </citation>
    <scope>IDENTIFICATION</scope>
</reference>
<dbReference type="Gene3D" id="3.40.50.720">
    <property type="entry name" value="NAD(P)-binding Rossmann-like Domain"/>
    <property type="match status" value="1"/>
</dbReference>
<evidence type="ECO:0000313" key="1">
    <source>
        <dbReference type="Ensembl" id="ENSDCDP00010036799.1"/>
    </source>
</evidence>
<keyword evidence="2" id="KW-1185">Reference proteome</keyword>
<dbReference type="AlphaFoldDB" id="A0AAY4CVL7"/>
<protein>
    <submittedName>
        <fullName evidence="1">Uncharacterized protein</fullName>
    </submittedName>
</protein>
<accession>A0AAY4CVL7</accession>
<organism evidence="1 2">
    <name type="scientific">Denticeps clupeoides</name>
    <name type="common">denticle herring</name>
    <dbReference type="NCBI Taxonomy" id="299321"/>
    <lineage>
        <taxon>Eukaryota</taxon>
        <taxon>Metazoa</taxon>
        <taxon>Chordata</taxon>
        <taxon>Craniata</taxon>
        <taxon>Vertebrata</taxon>
        <taxon>Euteleostomi</taxon>
        <taxon>Actinopterygii</taxon>
        <taxon>Neopterygii</taxon>
        <taxon>Teleostei</taxon>
        <taxon>Clupei</taxon>
        <taxon>Clupeiformes</taxon>
        <taxon>Denticipitoidei</taxon>
        <taxon>Denticipitidae</taxon>
        <taxon>Denticeps</taxon>
    </lineage>
</organism>
<dbReference type="GeneTree" id="ENSGT00980000202616"/>
<name>A0AAY4CVL7_9TELE</name>